<gene>
    <name evidence="4" type="ORF">TrVE_jg12937</name>
</gene>
<keyword evidence="2" id="KW-0865">Zymogen</keyword>
<feature type="domain" description="Peptidase C1A papain C-terminal" evidence="3">
    <location>
        <begin position="45"/>
        <end position="294"/>
    </location>
</feature>
<evidence type="ECO:0000256" key="2">
    <source>
        <dbReference type="ARBA" id="ARBA00023145"/>
    </source>
</evidence>
<comment type="caution">
    <text evidence="4">The sequence shown here is derived from an EMBL/GenBank/DDBJ whole genome shotgun (WGS) entry which is preliminary data.</text>
</comment>
<protein>
    <recommendedName>
        <fullName evidence="3">Peptidase C1A papain C-terminal domain-containing protein</fullName>
    </recommendedName>
</protein>
<dbReference type="PROSITE" id="PS00640">
    <property type="entry name" value="THIOL_PROTEASE_ASN"/>
    <property type="match status" value="1"/>
</dbReference>
<accession>A0A9W7BRL2</accession>
<dbReference type="InterPro" id="IPR013128">
    <property type="entry name" value="Peptidase_C1A"/>
</dbReference>
<dbReference type="InterPro" id="IPR038765">
    <property type="entry name" value="Papain-like_cys_pep_sf"/>
</dbReference>
<dbReference type="FunFam" id="3.90.70.10:FF:000117">
    <property type="entry name" value="Probable papain cysteine protease"/>
    <property type="match status" value="1"/>
</dbReference>
<dbReference type="InterPro" id="IPR000668">
    <property type="entry name" value="Peptidase_C1A_C"/>
</dbReference>
<dbReference type="SMART" id="SM00645">
    <property type="entry name" value="Pept_C1"/>
    <property type="match status" value="1"/>
</dbReference>
<reference evidence="5" key="1">
    <citation type="journal article" date="2023" name="Commun. Biol.">
        <title>Genome analysis of Parmales, the sister group of diatoms, reveals the evolutionary specialization of diatoms from phago-mixotrophs to photoautotrophs.</title>
        <authorList>
            <person name="Ban H."/>
            <person name="Sato S."/>
            <person name="Yoshikawa S."/>
            <person name="Yamada K."/>
            <person name="Nakamura Y."/>
            <person name="Ichinomiya M."/>
            <person name="Sato N."/>
            <person name="Blanc-Mathieu R."/>
            <person name="Endo H."/>
            <person name="Kuwata A."/>
            <person name="Ogata H."/>
        </authorList>
    </citation>
    <scope>NUCLEOTIDE SEQUENCE [LARGE SCALE GENOMIC DNA]</scope>
    <source>
        <strain evidence="5">NIES 3699</strain>
    </source>
</reference>
<dbReference type="Pfam" id="PF00112">
    <property type="entry name" value="Peptidase_C1"/>
    <property type="match status" value="1"/>
</dbReference>
<proteinExistence type="inferred from homology"/>
<dbReference type="PRINTS" id="PR00705">
    <property type="entry name" value="PAPAIN"/>
</dbReference>
<dbReference type="Proteomes" id="UP001165160">
    <property type="component" value="Unassembled WGS sequence"/>
</dbReference>
<dbReference type="AlphaFoldDB" id="A0A9W7BRL2"/>
<name>A0A9W7BRL2_9STRA</name>
<dbReference type="Gene3D" id="3.90.70.10">
    <property type="entry name" value="Cysteine proteinases"/>
    <property type="match status" value="1"/>
</dbReference>
<evidence type="ECO:0000313" key="5">
    <source>
        <dbReference type="Proteomes" id="UP001165160"/>
    </source>
</evidence>
<dbReference type="EMBL" id="BRXX01000164">
    <property type="protein sequence ID" value="GMH95196.1"/>
    <property type="molecule type" value="Genomic_DNA"/>
</dbReference>
<dbReference type="GO" id="GO:0006508">
    <property type="term" value="P:proteolysis"/>
    <property type="evidence" value="ECO:0007669"/>
    <property type="project" value="InterPro"/>
</dbReference>
<sequence length="333" mass="36759">MFLLLALWFTSALAYKSEYKVMDDHMVFNDYEKPLPHEYLDSDDLPDSFTWGDVDGVSYLTKSLNQHIPQYCGSCWAHGALSALADRIKIARGPSATVDINLSVQYILNCGARLGGSCYGGSATGTYEFIKKAGQVPYDTCQPYLACSSDSSIGLCDHVDTTCNALNTCRTCSTFGVECSEIDEYPNATIAEYGTVKGADNMKAEIFARGPIACGINAEPILDYSGGVYTDTKFSHKLVNHIISIVGWGSDEETGEQFWIIRNSWGEYWGEMGYVRLEMGKNELGIESQCSWATPGTFTEKNFPCTEDGRNCSPQASRYIDASERVSEIRARL</sequence>
<keyword evidence="5" id="KW-1185">Reference proteome</keyword>
<organism evidence="4 5">
    <name type="scientific">Triparma verrucosa</name>
    <dbReference type="NCBI Taxonomy" id="1606542"/>
    <lineage>
        <taxon>Eukaryota</taxon>
        <taxon>Sar</taxon>
        <taxon>Stramenopiles</taxon>
        <taxon>Ochrophyta</taxon>
        <taxon>Bolidophyceae</taxon>
        <taxon>Parmales</taxon>
        <taxon>Triparmaceae</taxon>
        <taxon>Triparma</taxon>
    </lineage>
</organism>
<evidence type="ECO:0000256" key="1">
    <source>
        <dbReference type="ARBA" id="ARBA00008455"/>
    </source>
</evidence>
<comment type="similarity">
    <text evidence="1">Belongs to the peptidase C1 family.</text>
</comment>
<evidence type="ECO:0000259" key="3">
    <source>
        <dbReference type="SMART" id="SM00645"/>
    </source>
</evidence>
<evidence type="ECO:0000313" key="4">
    <source>
        <dbReference type="EMBL" id="GMH95196.1"/>
    </source>
</evidence>
<dbReference type="PANTHER" id="PTHR12411">
    <property type="entry name" value="CYSTEINE PROTEASE FAMILY C1-RELATED"/>
    <property type="match status" value="1"/>
</dbReference>
<dbReference type="InterPro" id="IPR025661">
    <property type="entry name" value="Pept_asp_AS"/>
</dbReference>
<dbReference type="GO" id="GO:0008234">
    <property type="term" value="F:cysteine-type peptidase activity"/>
    <property type="evidence" value="ECO:0007669"/>
    <property type="project" value="InterPro"/>
</dbReference>
<dbReference type="SUPFAM" id="SSF54001">
    <property type="entry name" value="Cysteine proteinases"/>
    <property type="match status" value="1"/>
</dbReference>